<evidence type="ECO:0000313" key="1">
    <source>
        <dbReference type="EMBL" id="LAA52612.1"/>
    </source>
</evidence>
<name>A0A2D4FYT0_MICCO</name>
<accession>A0A2D4FYT0</accession>
<proteinExistence type="predicted"/>
<sequence>MLQLPPPPQKWQQNPVIFRWEVYEKQLCNLSSKFPTISDSRNGNHRLSPTDRKNEENKRIPIYIDFSVRYKDSFVLLEHLLIYDKSTTAKSKFFLIEISLLYIQLV</sequence>
<protein>
    <submittedName>
        <fullName evidence="1">Uncharacterized protein</fullName>
    </submittedName>
</protein>
<organism evidence="1">
    <name type="scientific">Micrurus corallinus</name>
    <name type="common">Brazilian coral snake</name>
    <dbReference type="NCBI Taxonomy" id="54390"/>
    <lineage>
        <taxon>Eukaryota</taxon>
        <taxon>Metazoa</taxon>
        <taxon>Chordata</taxon>
        <taxon>Craniata</taxon>
        <taxon>Vertebrata</taxon>
        <taxon>Euteleostomi</taxon>
        <taxon>Lepidosauria</taxon>
        <taxon>Squamata</taxon>
        <taxon>Bifurcata</taxon>
        <taxon>Unidentata</taxon>
        <taxon>Episquamata</taxon>
        <taxon>Toxicofera</taxon>
        <taxon>Serpentes</taxon>
        <taxon>Colubroidea</taxon>
        <taxon>Elapidae</taxon>
        <taxon>Elapinae</taxon>
        <taxon>Micrurus</taxon>
    </lineage>
</organism>
<dbReference type="EMBL" id="IACJ01095201">
    <property type="protein sequence ID" value="LAA52612.1"/>
    <property type="molecule type" value="Transcribed_RNA"/>
</dbReference>
<reference evidence="1" key="2">
    <citation type="submission" date="2017-11" db="EMBL/GenBank/DDBJ databases">
        <title>Coralsnake Venomics: Analyses of Venom Gland Transcriptomes and Proteomes of Six Brazilian Taxa.</title>
        <authorList>
            <person name="Aird S.D."/>
            <person name="Jorge da Silva N."/>
            <person name="Qiu L."/>
            <person name="Villar-Briones A."/>
            <person name="Aparecida-Saddi V."/>
            <person name="Campos-Telles M.P."/>
            <person name="Grau M."/>
            <person name="Mikheyev A.S."/>
        </authorList>
    </citation>
    <scope>NUCLEOTIDE SEQUENCE</scope>
    <source>
        <tissue evidence="1">Venom_gland</tissue>
    </source>
</reference>
<reference evidence="1" key="1">
    <citation type="submission" date="2017-07" db="EMBL/GenBank/DDBJ databases">
        <authorList>
            <person name="Mikheyev A."/>
            <person name="Grau M."/>
        </authorList>
    </citation>
    <scope>NUCLEOTIDE SEQUENCE</scope>
    <source>
        <tissue evidence="1">Venom_gland</tissue>
    </source>
</reference>
<dbReference type="AlphaFoldDB" id="A0A2D4FYT0"/>